<dbReference type="AlphaFoldDB" id="A0A8X6MJG0"/>
<evidence type="ECO:0000313" key="1">
    <source>
        <dbReference type="EMBL" id="GFS63792.1"/>
    </source>
</evidence>
<reference evidence="1" key="1">
    <citation type="submission" date="2020-08" db="EMBL/GenBank/DDBJ databases">
        <title>Multicomponent nature underlies the extraordinary mechanical properties of spider dragline silk.</title>
        <authorList>
            <person name="Kono N."/>
            <person name="Nakamura H."/>
            <person name="Mori M."/>
            <person name="Yoshida Y."/>
            <person name="Ohtoshi R."/>
            <person name="Malay A.D."/>
            <person name="Moran D.A.P."/>
            <person name="Tomita M."/>
            <person name="Numata K."/>
            <person name="Arakawa K."/>
        </authorList>
    </citation>
    <scope>NUCLEOTIDE SEQUENCE</scope>
</reference>
<protein>
    <submittedName>
        <fullName evidence="1">Uncharacterized protein</fullName>
    </submittedName>
</protein>
<gene>
    <name evidence="1" type="ORF">TNIN_20651</name>
</gene>
<accession>A0A8X6MJG0</accession>
<dbReference type="Proteomes" id="UP000886998">
    <property type="component" value="Unassembled WGS sequence"/>
</dbReference>
<dbReference type="EMBL" id="BMAV01027954">
    <property type="protein sequence ID" value="GFS63792.1"/>
    <property type="molecule type" value="Genomic_DNA"/>
</dbReference>
<name>A0A8X6MJG0_9ARAC</name>
<evidence type="ECO:0000313" key="2">
    <source>
        <dbReference type="Proteomes" id="UP000886998"/>
    </source>
</evidence>
<sequence length="88" mass="9150">MATDGDSPLPLALLGKATAGVSMSHDPLAETTAVSLLEPSEIENACLLAIGLLGPSNFGLSMGDDDEFFAAWTLGPKVPLVQDFFNTQ</sequence>
<organism evidence="1 2">
    <name type="scientific">Trichonephila inaurata madagascariensis</name>
    <dbReference type="NCBI Taxonomy" id="2747483"/>
    <lineage>
        <taxon>Eukaryota</taxon>
        <taxon>Metazoa</taxon>
        <taxon>Ecdysozoa</taxon>
        <taxon>Arthropoda</taxon>
        <taxon>Chelicerata</taxon>
        <taxon>Arachnida</taxon>
        <taxon>Araneae</taxon>
        <taxon>Araneomorphae</taxon>
        <taxon>Entelegynae</taxon>
        <taxon>Araneoidea</taxon>
        <taxon>Nephilidae</taxon>
        <taxon>Trichonephila</taxon>
        <taxon>Trichonephila inaurata</taxon>
    </lineage>
</organism>
<keyword evidence="2" id="KW-1185">Reference proteome</keyword>
<proteinExistence type="predicted"/>
<comment type="caution">
    <text evidence="1">The sequence shown here is derived from an EMBL/GenBank/DDBJ whole genome shotgun (WGS) entry which is preliminary data.</text>
</comment>